<feature type="domain" description="Cytochrome c" evidence="6">
    <location>
        <begin position="322"/>
        <end position="513"/>
    </location>
</feature>
<dbReference type="Proteomes" id="UP000646365">
    <property type="component" value="Unassembled WGS sequence"/>
</dbReference>
<sequence>MNYNPPTPAERVLNRYRWIRWIVSLLVILAALYYLVFVNQYVVAYKSDLDHYKYGSIGSEPVNGLPILVFKALPVMFRAELGPTGYRRFGMLYETEQSELPVGMSRRIVSGIERVWLNCAVCHTGTYRLEPTDRPTIVYGAPSNNLRLFDLIKFFTKVGSDPRFSADNLIDAIDGPEVHGHLNFVDRLIYRYIVFPRVQAGFQHLAQQVSFINRQADWGPGRVDTFNPYKAIQFNFPMDAGHITDTELNGSSDFPSIWQQRPRDGMHLHWDGNNTSVDERNLSAALGAGVTPVTVDIAAVHRIRRWIWTLPAPPFPAAVDRAKAWRGGQLFAEYCAACHGMKNEAGQYVYDTNRYPRLGQVEDLDRIGTDRGRWASYTQDFSAAQNMLYAGYPWRFSHFSKTAGYANQPLDGIWARSPYLHNGAVPTLRDLLEPSACTAANPCRPAQWYRGMDILDTAKVGYRTDGYGYDPKALFLYDTTVPGNSNRGHEGPAYGTGLPAADKDAIVEYMKTL</sequence>
<evidence type="ECO:0000256" key="2">
    <source>
        <dbReference type="ARBA" id="ARBA00022723"/>
    </source>
</evidence>
<dbReference type="InterPro" id="IPR036909">
    <property type="entry name" value="Cyt_c-like_dom_sf"/>
</dbReference>
<evidence type="ECO:0000313" key="8">
    <source>
        <dbReference type="Proteomes" id="UP000646365"/>
    </source>
</evidence>
<dbReference type="RefSeq" id="WP_189052089.1">
    <property type="nucleotide sequence ID" value="NZ_BMJQ01000025.1"/>
</dbReference>
<evidence type="ECO:0000313" key="7">
    <source>
        <dbReference type="EMBL" id="GGF47272.1"/>
    </source>
</evidence>
<dbReference type="EMBL" id="BMJQ01000025">
    <property type="protein sequence ID" value="GGF47272.1"/>
    <property type="molecule type" value="Genomic_DNA"/>
</dbReference>
<dbReference type="Pfam" id="PF21419">
    <property type="entry name" value="RoxA-like_Cyt-c"/>
    <property type="match status" value="1"/>
</dbReference>
<keyword evidence="5" id="KW-1133">Transmembrane helix</keyword>
<proteinExistence type="predicted"/>
<keyword evidence="1 4" id="KW-0349">Heme</keyword>
<keyword evidence="2 4" id="KW-0479">Metal-binding</keyword>
<keyword evidence="5" id="KW-0472">Membrane</keyword>
<dbReference type="GO" id="GO:0020037">
    <property type="term" value="F:heme binding"/>
    <property type="evidence" value="ECO:0007669"/>
    <property type="project" value="InterPro"/>
</dbReference>
<feature type="transmembrane region" description="Helical" evidence="5">
    <location>
        <begin position="21"/>
        <end position="43"/>
    </location>
</feature>
<dbReference type="Gene3D" id="1.10.760.10">
    <property type="entry name" value="Cytochrome c-like domain"/>
    <property type="match status" value="1"/>
</dbReference>
<accession>A0A8J3E6S0</accession>
<dbReference type="PROSITE" id="PS51007">
    <property type="entry name" value="CYTC"/>
    <property type="match status" value="1"/>
</dbReference>
<keyword evidence="3 4" id="KW-0408">Iron</keyword>
<dbReference type="GO" id="GO:0004130">
    <property type="term" value="F:cytochrome-c peroxidase activity"/>
    <property type="evidence" value="ECO:0007669"/>
    <property type="project" value="TreeGrafter"/>
</dbReference>
<dbReference type="GO" id="GO:0046872">
    <property type="term" value="F:metal ion binding"/>
    <property type="evidence" value="ECO:0007669"/>
    <property type="project" value="UniProtKB-KW"/>
</dbReference>
<evidence type="ECO:0000256" key="5">
    <source>
        <dbReference type="SAM" id="Phobius"/>
    </source>
</evidence>
<dbReference type="GO" id="GO:0009055">
    <property type="term" value="F:electron transfer activity"/>
    <property type="evidence" value="ECO:0007669"/>
    <property type="project" value="InterPro"/>
</dbReference>
<dbReference type="AlphaFoldDB" id="A0A8J3E6S0"/>
<comment type="caution">
    <text evidence="7">The sequence shown here is derived from an EMBL/GenBank/DDBJ whole genome shotgun (WGS) entry which is preliminary data.</text>
</comment>
<evidence type="ECO:0000259" key="6">
    <source>
        <dbReference type="PROSITE" id="PS51007"/>
    </source>
</evidence>
<dbReference type="PANTHER" id="PTHR30600">
    <property type="entry name" value="CYTOCHROME C PEROXIDASE-RELATED"/>
    <property type="match status" value="1"/>
</dbReference>
<evidence type="ECO:0000256" key="1">
    <source>
        <dbReference type="ARBA" id="ARBA00022617"/>
    </source>
</evidence>
<evidence type="ECO:0000256" key="3">
    <source>
        <dbReference type="ARBA" id="ARBA00023004"/>
    </source>
</evidence>
<dbReference type="SUPFAM" id="SSF46626">
    <property type="entry name" value="Cytochrome c"/>
    <property type="match status" value="1"/>
</dbReference>
<evidence type="ECO:0000256" key="4">
    <source>
        <dbReference type="PROSITE-ProRule" id="PRU00433"/>
    </source>
</evidence>
<organism evidence="7 8">
    <name type="scientific">Aliidongia dinghuensis</name>
    <dbReference type="NCBI Taxonomy" id="1867774"/>
    <lineage>
        <taxon>Bacteria</taxon>
        <taxon>Pseudomonadati</taxon>
        <taxon>Pseudomonadota</taxon>
        <taxon>Alphaproteobacteria</taxon>
        <taxon>Rhodospirillales</taxon>
        <taxon>Dongiaceae</taxon>
        <taxon>Aliidongia</taxon>
    </lineage>
</organism>
<reference evidence="7" key="2">
    <citation type="submission" date="2020-09" db="EMBL/GenBank/DDBJ databases">
        <authorList>
            <person name="Sun Q."/>
            <person name="Zhou Y."/>
        </authorList>
    </citation>
    <scope>NUCLEOTIDE SEQUENCE</scope>
    <source>
        <strain evidence="7">CGMCC 1.15725</strain>
    </source>
</reference>
<protein>
    <recommendedName>
        <fullName evidence="6">Cytochrome c domain-containing protein</fullName>
    </recommendedName>
</protein>
<dbReference type="InterPro" id="IPR009056">
    <property type="entry name" value="Cyt_c-like_dom"/>
</dbReference>
<keyword evidence="8" id="KW-1185">Reference proteome</keyword>
<dbReference type="PANTHER" id="PTHR30600:SF9">
    <property type="entry name" value="BLR7738 PROTEIN"/>
    <property type="match status" value="1"/>
</dbReference>
<gene>
    <name evidence="7" type="ORF">GCM10011611_62120</name>
</gene>
<name>A0A8J3E6S0_9PROT</name>
<reference evidence="7" key="1">
    <citation type="journal article" date="2014" name="Int. J. Syst. Evol. Microbiol.">
        <title>Complete genome sequence of Corynebacterium casei LMG S-19264T (=DSM 44701T), isolated from a smear-ripened cheese.</title>
        <authorList>
            <consortium name="US DOE Joint Genome Institute (JGI-PGF)"/>
            <person name="Walter F."/>
            <person name="Albersmeier A."/>
            <person name="Kalinowski J."/>
            <person name="Ruckert C."/>
        </authorList>
    </citation>
    <scope>NUCLEOTIDE SEQUENCE</scope>
    <source>
        <strain evidence="7">CGMCC 1.15725</strain>
    </source>
</reference>
<keyword evidence="5" id="KW-0812">Transmembrane</keyword>
<dbReference type="InterPro" id="IPR051395">
    <property type="entry name" value="Cytochrome_c_Peroxidase/MauG"/>
</dbReference>